<evidence type="ECO:0000256" key="5">
    <source>
        <dbReference type="ARBA" id="ARBA00025466"/>
    </source>
</evidence>
<organism evidence="8 9">
    <name type="scientific">Neodiprion lecontei</name>
    <name type="common">Redheaded pine sawfly</name>
    <dbReference type="NCBI Taxonomy" id="441921"/>
    <lineage>
        <taxon>Eukaryota</taxon>
        <taxon>Metazoa</taxon>
        <taxon>Ecdysozoa</taxon>
        <taxon>Arthropoda</taxon>
        <taxon>Hexapoda</taxon>
        <taxon>Insecta</taxon>
        <taxon>Pterygota</taxon>
        <taxon>Neoptera</taxon>
        <taxon>Endopterygota</taxon>
        <taxon>Hymenoptera</taxon>
        <taxon>Tenthredinoidea</taxon>
        <taxon>Diprionidae</taxon>
        <taxon>Diprioninae</taxon>
        <taxon>Neodiprion</taxon>
    </lineage>
</organism>
<comment type="function">
    <text evidence="5">Involved in transvection phenomena (= synapsis-dependent gene expression), where the synaptic pairing of chromosomes carrying genes with which zeste interacts influences the expression of these genes. Zeste binds to DNA and stimulates transcription from a nearby promoter.</text>
</comment>
<accession>A0ABM3FN27</accession>
<dbReference type="Proteomes" id="UP000829291">
    <property type="component" value="Chromosome 3"/>
</dbReference>
<name>A0ABM3FN27_NEOLC</name>
<proteinExistence type="predicted"/>
<dbReference type="InterPro" id="IPR028002">
    <property type="entry name" value="Myb_DNA-bind_5"/>
</dbReference>
<keyword evidence="4" id="KW-0804">Transcription</keyword>
<protein>
    <recommendedName>
        <fullName evidence="2">Regulatory protein zeste</fullName>
    </recommendedName>
</protein>
<sequence>MASKRIRSGRATDAQLVAMVQFIETHKGIAEGKFLIMNGKEELRKKWDQLANTLNMTKGATKTTAQWQVTWRDMKSRTSQKARKIRNQRNATGNKEIDEVPLTPLELRVSGIIDKNYVERSSDCPDSVPEEEELQEQLAASDSSPLLKPPRVVSIFDHIASTSVAPRPGLTTPAPGGDTIQAPTRRRKQQLVPHADFTDTSIPG</sequence>
<evidence type="ECO:0000256" key="1">
    <source>
        <dbReference type="ARBA" id="ARBA00011764"/>
    </source>
</evidence>
<feature type="domain" description="Myb/SANT-like DNA-binding" evidence="7">
    <location>
        <begin position="8"/>
        <end position="82"/>
    </location>
</feature>
<evidence type="ECO:0000259" key="7">
    <source>
        <dbReference type="Pfam" id="PF13873"/>
    </source>
</evidence>
<evidence type="ECO:0000256" key="3">
    <source>
        <dbReference type="ARBA" id="ARBA00023015"/>
    </source>
</evidence>
<keyword evidence="3" id="KW-0805">Transcription regulation</keyword>
<gene>
    <name evidence="9" type="primary">LOC124293249</name>
</gene>
<dbReference type="Pfam" id="PF13873">
    <property type="entry name" value="Myb_DNA-bind_5"/>
    <property type="match status" value="1"/>
</dbReference>
<evidence type="ECO:0000256" key="2">
    <source>
        <dbReference type="ARBA" id="ARBA00016807"/>
    </source>
</evidence>
<keyword evidence="8" id="KW-1185">Reference proteome</keyword>
<evidence type="ECO:0000256" key="4">
    <source>
        <dbReference type="ARBA" id="ARBA00023163"/>
    </source>
</evidence>
<reference evidence="9" key="1">
    <citation type="submission" date="2025-08" db="UniProtKB">
        <authorList>
            <consortium name="RefSeq"/>
        </authorList>
    </citation>
    <scope>IDENTIFICATION</scope>
    <source>
        <tissue evidence="9">Thorax and Abdomen</tissue>
    </source>
</reference>
<evidence type="ECO:0000313" key="9">
    <source>
        <dbReference type="RefSeq" id="XP_046589398.1"/>
    </source>
</evidence>
<feature type="region of interest" description="Disordered" evidence="6">
    <location>
        <begin position="163"/>
        <end position="204"/>
    </location>
</feature>
<dbReference type="GeneID" id="124293249"/>
<evidence type="ECO:0000256" key="6">
    <source>
        <dbReference type="SAM" id="MobiDB-lite"/>
    </source>
</evidence>
<dbReference type="RefSeq" id="XP_046589398.1">
    <property type="nucleotide sequence ID" value="XM_046733442.1"/>
</dbReference>
<comment type="subunit">
    <text evidence="1">Self-associates forming complexes of several hundred monomers.</text>
</comment>
<evidence type="ECO:0000313" key="8">
    <source>
        <dbReference type="Proteomes" id="UP000829291"/>
    </source>
</evidence>